<reference evidence="2 3" key="1">
    <citation type="submission" date="2019-07" db="EMBL/GenBank/DDBJ databases">
        <title>Full genome sequence of Sphingomonas sp. 4R-6-7(HKS19).</title>
        <authorList>
            <person name="Im W.-T."/>
        </authorList>
    </citation>
    <scope>NUCLEOTIDE SEQUENCE [LARGE SCALE GENOMIC DNA]</scope>
    <source>
        <strain evidence="2 3">HKS19</strain>
    </source>
</reference>
<evidence type="ECO:0000256" key="1">
    <source>
        <dbReference type="SAM" id="Phobius"/>
    </source>
</evidence>
<dbReference type="KEGG" id="spai:FPZ24_03780"/>
<dbReference type="AlphaFoldDB" id="A0A5B8LFI3"/>
<feature type="transmembrane region" description="Helical" evidence="1">
    <location>
        <begin position="33"/>
        <end position="54"/>
    </location>
</feature>
<keyword evidence="1" id="KW-0812">Transmembrane</keyword>
<gene>
    <name evidence="2" type="ORF">FPZ24_03780</name>
</gene>
<keyword evidence="1" id="KW-1133">Transmembrane helix</keyword>
<organism evidence="2 3">
    <name type="scientific">Sphingomonas panacisoli</name>
    <dbReference type="NCBI Taxonomy" id="1813879"/>
    <lineage>
        <taxon>Bacteria</taxon>
        <taxon>Pseudomonadati</taxon>
        <taxon>Pseudomonadota</taxon>
        <taxon>Alphaproteobacteria</taxon>
        <taxon>Sphingomonadales</taxon>
        <taxon>Sphingomonadaceae</taxon>
        <taxon>Sphingomonas</taxon>
    </lineage>
</organism>
<dbReference type="Proteomes" id="UP000315673">
    <property type="component" value="Chromosome"/>
</dbReference>
<accession>A0A5B8LFI3</accession>
<sequence>MDKTIRLNLIWTIGVLLLVIAGLLVKRPGGESIVSYISFAAAITSIVLAVVAIIQSYFSGHTLSTATGSLQNIADQISKNSVDLDSKIAAFSENASALLEDLSQVPNSLTDMKSDLSDRLDKLLSSKSQDAPVEQNAAEADLPFFKGATVGMNAAVYLMARTWEGPKTVDVNKVFKSKILASYVGAVLGVIARESINGVVMETKASRFTIESFGNRNVQKIRERAANPKESTKKIFDEIDKYFDDPDIDIE</sequence>
<dbReference type="EMBL" id="CP042306">
    <property type="protein sequence ID" value="QDZ06706.1"/>
    <property type="molecule type" value="Genomic_DNA"/>
</dbReference>
<proteinExistence type="predicted"/>
<evidence type="ECO:0000313" key="2">
    <source>
        <dbReference type="EMBL" id="QDZ06706.1"/>
    </source>
</evidence>
<evidence type="ECO:0000313" key="3">
    <source>
        <dbReference type="Proteomes" id="UP000315673"/>
    </source>
</evidence>
<keyword evidence="1" id="KW-0472">Membrane</keyword>
<feature type="transmembrane region" description="Helical" evidence="1">
    <location>
        <begin position="7"/>
        <end position="27"/>
    </location>
</feature>
<dbReference type="RefSeq" id="WP_146569790.1">
    <property type="nucleotide sequence ID" value="NZ_CP042306.1"/>
</dbReference>
<keyword evidence="3" id="KW-1185">Reference proteome</keyword>
<protein>
    <submittedName>
        <fullName evidence="2">Uncharacterized protein</fullName>
    </submittedName>
</protein>
<name>A0A5B8LFI3_9SPHN</name>